<dbReference type="NCBIfam" id="TIGR00254">
    <property type="entry name" value="GGDEF"/>
    <property type="match status" value="1"/>
</dbReference>
<dbReference type="PROSITE" id="PS50112">
    <property type="entry name" value="PAS"/>
    <property type="match status" value="1"/>
</dbReference>
<evidence type="ECO:0000259" key="4">
    <source>
        <dbReference type="PROSITE" id="PS50883"/>
    </source>
</evidence>
<dbReference type="InterPro" id="IPR019278">
    <property type="entry name" value="DICT_dom"/>
</dbReference>
<feature type="domain" description="GGDEF" evidence="5">
    <location>
        <begin position="628"/>
        <end position="758"/>
    </location>
</feature>
<dbReference type="InterPro" id="IPR052155">
    <property type="entry name" value="Biofilm_reg_signaling"/>
</dbReference>
<feature type="compositionally biased region" description="Low complexity" evidence="1">
    <location>
        <begin position="421"/>
        <end position="450"/>
    </location>
</feature>
<dbReference type="RefSeq" id="WP_370442082.1">
    <property type="nucleotide sequence ID" value="NZ_JBGFTU010000015.1"/>
</dbReference>
<dbReference type="Pfam" id="PF00990">
    <property type="entry name" value="GGDEF"/>
    <property type="match status" value="1"/>
</dbReference>
<dbReference type="Gene3D" id="3.30.450.20">
    <property type="entry name" value="PAS domain"/>
    <property type="match status" value="1"/>
</dbReference>
<feature type="region of interest" description="Disordered" evidence="1">
    <location>
        <begin position="408"/>
        <end position="450"/>
    </location>
</feature>
<dbReference type="Proteomes" id="UP001565927">
    <property type="component" value="Unassembled WGS sequence"/>
</dbReference>
<dbReference type="NCBIfam" id="TIGR00229">
    <property type="entry name" value="sensory_box"/>
    <property type="match status" value="1"/>
</dbReference>
<dbReference type="InterPro" id="IPR029787">
    <property type="entry name" value="Nucleotide_cyclase"/>
</dbReference>
<dbReference type="InterPro" id="IPR000160">
    <property type="entry name" value="GGDEF_dom"/>
</dbReference>
<feature type="domain" description="PAS" evidence="2">
    <location>
        <begin position="456"/>
        <end position="529"/>
    </location>
</feature>
<dbReference type="InterPro" id="IPR000014">
    <property type="entry name" value="PAS"/>
</dbReference>
<dbReference type="PROSITE" id="PS50883">
    <property type="entry name" value="EAL"/>
    <property type="match status" value="1"/>
</dbReference>
<dbReference type="InterPro" id="IPR000700">
    <property type="entry name" value="PAS-assoc_C"/>
</dbReference>
<name>A0ABV4H581_9ACTN</name>
<dbReference type="SUPFAM" id="SSF141868">
    <property type="entry name" value="EAL domain-like"/>
    <property type="match status" value="1"/>
</dbReference>
<dbReference type="PANTHER" id="PTHR44757:SF2">
    <property type="entry name" value="BIOFILM ARCHITECTURE MAINTENANCE PROTEIN MBAA"/>
    <property type="match status" value="1"/>
</dbReference>
<evidence type="ECO:0000256" key="1">
    <source>
        <dbReference type="SAM" id="MobiDB-lite"/>
    </source>
</evidence>
<dbReference type="Pfam" id="PF00563">
    <property type="entry name" value="EAL"/>
    <property type="match status" value="1"/>
</dbReference>
<reference evidence="6 7" key="1">
    <citation type="submission" date="2024-07" db="EMBL/GenBank/DDBJ databases">
        <authorList>
            <person name="Thanompreechachai J."/>
            <person name="Duangmal K."/>
        </authorList>
    </citation>
    <scope>NUCLEOTIDE SEQUENCE [LARGE SCALE GENOMIC DNA]</scope>
    <source>
        <strain evidence="6 7">LSe6-4</strain>
    </source>
</reference>
<dbReference type="InterPro" id="IPR035965">
    <property type="entry name" value="PAS-like_dom_sf"/>
</dbReference>
<proteinExistence type="predicted"/>
<dbReference type="PROSITE" id="PS50887">
    <property type="entry name" value="GGDEF"/>
    <property type="match status" value="1"/>
</dbReference>
<dbReference type="CDD" id="cd01948">
    <property type="entry name" value="EAL"/>
    <property type="match status" value="1"/>
</dbReference>
<dbReference type="Gene3D" id="3.30.70.270">
    <property type="match status" value="1"/>
</dbReference>
<dbReference type="SMART" id="SM00052">
    <property type="entry name" value="EAL"/>
    <property type="match status" value="1"/>
</dbReference>
<feature type="domain" description="PAC" evidence="3">
    <location>
        <begin position="530"/>
        <end position="585"/>
    </location>
</feature>
<dbReference type="PROSITE" id="PS50113">
    <property type="entry name" value="PAC"/>
    <property type="match status" value="1"/>
</dbReference>
<dbReference type="InterPro" id="IPR035919">
    <property type="entry name" value="EAL_sf"/>
</dbReference>
<dbReference type="Pfam" id="PF13426">
    <property type="entry name" value="PAS_9"/>
    <property type="match status" value="1"/>
</dbReference>
<dbReference type="Pfam" id="PF10069">
    <property type="entry name" value="DICT"/>
    <property type="match status" value="1"/>
</dbReference>
<evidence type="ECO:0000259" key="2">
    <source>
        <dbReference type="PROSITE" id="PS50112"/>
    </source>
</evidence>
<dbReference type="CDD" id="cd00130">
    <property type="entry name" value="PAS"/>
    <property type="match status" value="1"/>
</dbReference>
<organism evidence="6 7">
    <name type="scientific">Kineococcus halophytocola</name>
    <dbReference type="NCBI Taxonomy" id="3234027"/>
    <lineage>
        <taxon>Bacteria</taxon>
        <taxon>Bacillati</taxon>
        <taxon>Actinomycetota</taxon>
        <taxon>Actinomycetes</taxon>
        <taxon>Kineosporiales</taxon>
        <taxon>Kineosporiaceae</taxon>
        <taxon>Kineococcus</taxon>
    </lineage>
</organism>
<dbReference type="SMART" id="SM00267">
    <property type="entry name" value="GGDEF"/>
    <property type="match status" value="1"/>
</dbReference>
<feature type="domain" description="EAL" evidence="4">
    <location>
        <begin position="1"/>
        <end position="247"/>
    </location>
</feature>
<dbReference type="EMBL" id="JBGFTU010000015">
    <property type="protein sequence ID" value="MEZ0165858.1"/>
    <property type="molecule type" value="Genomic_DNA"/>
</dbReference>
<protein>
    <submittedName>
        <fullName evidence="6">EAL domain-containing protein</fullName>
    </submittedName>
</protein>
<sequence length="758" mass="81124">MTNGPTIHDVLRERAVHSVFQPIVDLDSGAVVAYEALARGPVGPLQRPDQLFAAARAESVLSELDHACRAAALRGALEHDVVAPLTLFVNVEPEILDAAPLTELMALADGAPTGLRVVVEMTERALAARPAELLRTVTRVRELGWAIALDDVGADAMSLAFMPLLRPDVVKLDLRLVQDRPGPAVAQIMNAVNAYAQESGALVLAEGIEDEGHLLAARALGAQLGQGWLFGRPSAPPPPAAVVAELALPAPAAVATADPTSPFSLLPVGTRLRRAPKALLIELSKQLEREAMRLGDTCVVASTFQEARHFTPATRSRYRDLADRVGFVCALGEDLSETPLPGVRGAALDPRDPVRGEWDLVVLAPHFAAALLARDLGDNGPERERTFEYALTYERATVAAAAQSLLSRVAPRTPDHDVSPATAGTDASTDAGTTGRGTVRPRPVPRPAGAVAAGSAEALLQRALGATNSGISIADMLRPDHPLVYVNSAFENLSGLRAEDVLGRNCRVLQGPETDQVTVNGIRASLQAGQEWRGVLLNYRGPGREPWWNEVYLAPVVDATGRVVQYIGIQNDVTARVRAEQELDLERERSRRHLRRIEEFAYTDPLTGLANRRRTEPLVEAALRSRDTRTALLFCDLDEFKVVNDELGHAAGDDLLVEVARRLRQATPADAVLARLGGDEFIVALPGLHPDEAPDVAAATVAALAARVADPVDLHGVQLSLGVSTGIAVSGRDGATFEELLRHADHAMYRVKRGRVVV</sequence>
<accession>A0ABV4H581</accession>
<gene>
    <name evidence="6" type="ORF">AB2L27_13955</name>
</gene>
<dbReference type="CDD" id="cd01949">
    <property type="entry name" value="GGDEF"/>
    <property type="match status" value="1"/>
</dbReference>
<evidence type="ECO:0000313" key="7">
    <source>
        <dbReference type="Proteomes" id="UP001565927"/>
    </source>
</evidence>
<dbReference type="Gene3D" id="3.20.20.450">
    <property type="entry name" value="EAL domain"/>
    <property type="match status" value="1"/>
</dbReference>
<dbReference type="SUPFAM" id="SSF55073">
    <property type="entry name" value="Nucleotide cyclase"/>
    <property type="match status" value="1"/>
</dbReference>
<comment type="caution">
    <text evidence="6">The sequence shown here is derived from an EMBL/GenBank/DDBJ whole genome shotgun (WGS) entry which is preliminary data.</text>
</comment>
<evidence type="ECO:0000313" key="6">
    <source>
        <dbReference type="EMBL" id="MEZ0165858.1"/>
    </source>
</evidence>
<evidence type="ECO:0000259" key="5">
    <source>
        <dbReference type="PROSITE" id="PS50887"/>
    </source>
</evidence>
<dbReference type="InterPro" id="IPR001633">
    <property type="entry name" value="EAL_dom"/>
</dbReference>
<keyword evidence="7" id="KW-1185">Reference proteome</keyword>
<dbReference type="SUPFAM" id="SSF55785">
    <property type="entry name" value="PYP-like sensor domain (PAS domain)"/>
    <property type="match status" value="1"/>
</dbReference>
<evidence type="ECO:0000259" key="3">
    <source>
        <dbReference type="PROSITE" id="PS50113"/>
    </source>
</evidence>
<dbReference type="InterPro" id="IPR043128">
    <property type="entry name" value="Rev_trsase/Diguanyl_cyclase"/>
</dbReference>
<dbReference type="PANTHER" id="PTHR44757">
    <property type="entry name" value="DIGUANYLATE CYCLASE DGCP"/>
    <property type="match status" value="1"/>
</dbReference>